<evidence type="ECO:0008006" key="4">
    <source>
        <dbReference type="Google" id="ProtNLM"/>
    </source>
</evidence>
<feature type="transmembrane region" description="Helical" evidence="1">
    <location>
        <begin position="6"/>
        <end position="25"/>
    </location>
</feature>
<feature type="non-terminal residue" evidence="2">
    <location>
        <position position="1"/>
    </location>
</feature>
<evidence type="ECO:0000313" key="2">
    <source>
        <dbReference type="EMBL" id="GMR52023.1"/>
    </source>
</evidence>
<keyword evidence="1" id="KW-0812">Transmembrane</keyword>
<protein>
    <recommendedName>
        <fullName evidence="4">G protein-coupled receptor</fullName>
    </recommendedName>
</protein>
<name>A0AAN5CW69_9BILA</name>
<accession>A0AAN5CW69</accession>
<keyword evidence="3" id="KW-1185">Reference proteome</keyword>
<sequence length="85" mass="9165">GLIITVVLSSSMQVVLVIFAIGSAVRQATVLSVLLSGFMALYTGSPFWFLLLFVPSVQNCVCPALTRRRSTLSSLPSTRASITRF</sequence>
<dbReference type="AlphaFoldDB" id="A0AAN5CW69"/>
<dbReference type="EMBL" id="BTRK01000005">
    <property type="protein sequence ID" value="GMR52023.1"/>
    <property type="molecule type" value="Genomic_DNA"/>
</dbReference>
<proteinExistence type="predicted"/>
<gene>
    <name evidence="2" type="ORF">PMAYCL1PPCAC_22218</name>
</gene>
<keyword evidence="1" id="KW-0472">Membrane</keyword>
<keyword evidence="1" id="KW-1133">Transmembrane helix</keyword>
<comment type="caution">
    <text evidence="2">The sequence shown here is derived from an EMBL/GenBank/DDBJ whole genome shotgun (WGS) entry which is preliminary data.</text>
</comment>
<dbReference type="Proteomes" id="UP001328107">
    <property type="component" value="Unassembled WGS sequence"/>
</dbReference>
<organism evidence="2 3">
    <name type="scientific">Pristionchus mayeri</name>
    <dbReference type="NCBI Taxonomy" id="1317129"/>
    <lineage>
        <taxon>Eukaryota</taxon>
        <taxon>Metazoa</taxon>
        <taxon>Ecdysozoa</taxon>
        <taxon>Nematoda</taxon>
        <taxon>Chromadorea</taxon>
        <taxon>Rhabditida</taxon>
        <taxon>Rhabditina</taxon>
        <taxon>Diplogasteromorpha</taxon>
        <taxon>Diplogasteroidea</taxon>
        <taxon>Neodiplogasteridae</taxon>
        <taxon>Pristionchus</taxon>
    </lineage>
</organism>
<feature type="transmembrane region" description="Helical" evidence="1">
    <location>
        <begin position="32"/>
        <end position="54"/>
    </location>
</feature>
<evidence type="ECO:0000256" key="1">
    <source>
        <dbReference type="SAM" id="Phobius"/>
    </source>
</evidence>
<evidence type="ECO:0000313" key="3">
    <source>
        <dbReference type="Proteomes" id="UP001328107"/>
    </source>
</evidence>
<reference evidence="3" key="1">
    <citation type="submission" date="2022-10" db="EMBL/GenBank/DDBJ databases">
        <title>Genome assembly of Pristionchus species.</title>
        <authorList>
            <person name="Yoshida K."/>
            <person name="Sommer R.J."/>
        </authorList>
    </citation>
    <scope>NUCLEOTIDE SEQUENCE [LARGE SCALE GENOMIC DNA]</scope>
    <source>
        <strain evidence="3">RS5460</strain>
    </source>
</reference>